<organism evidence="1">
    <name type="scientific">Methanobacterium virus Drs3</name>
    <dbReference type="NCBI Taxonomy" id="1430441"/>
    <lineage>
        <taxon>Viruses</taxon>
        <taxon>Duplodnaviria</taxon>
        <taxon>Heunggongvirae</taxon>
        <taxon>Uroviricota</taxon>
        <taxon>Caudoviricetes</taxon>
        <taxon>Methanobavirales</taxon>
        <taxon>Anaerodiviridae</taxon>
        <taxon>Metforvirus</taxon>
        <taxon>Metforvirus limi</taxon>
        <taxon>Metforvirus Drs3</taxon>
    </lineage>
</organism>
<name>A0A385AHE8_9CAUD</name>
<dbReference type="EMBL" id="MH674343">
    <property type="protein sequence ID" value="AXN53419.1"/>
    <property type="molecule type" value="Genomic_DNA"/>
</dbReference>
<evidence type="ECO:0000313" key="1">
    <source>
        <dbReference type="EMBL" id="AXN53419.1"/>
    </source>
</evidence>
<gene>
    <name evidence="1" type="ORF">Drs3_00038</name>
</gene>
<proteinExistence type="predicted"/>
<sequence>MKLVSYFDDLCTDAEAENNKEKWLRAAAVALLIAARKNSKRLAAYWAEEAVGCIAEADAAAAAEEFDKLLYLPEWEAREEVLRLFERKYFPIAEALP</sequence>
<evidence type="ECO:0000313" key="2">
    <source>
        <dbReference type="Proteomes" id="UP000262397"/>
    </source>
</evidence>
<dbReference type="Proteomes" id="UP000262397">
    <property type="component" value="Segment"/>
</dbReference>
<accession>A0A385AHE8</accession>
<protein>
    <submittedName>
        <fullName evidence="1">Uncharacterized protein</fullName>
    </submittedName>
</protein>
<reference evidence="1" key="1">
    <citation type="submission" date="2018-07" db="EMBL/GenBank/DDBJ databases">
        <authorList>
            <person name="Quirk P.G."/>
            <person name="Krulwich T.A."/>
        </authorList>
    </citation>
    <scope>NUCLEOTIDE SEQUENCE [LARGE SCALE GENOMIC DNA]</scope>
</reference>
<keyword evidence="2" id="KW-1185">Reference proteome</keyword>